<feature type="transmembrane region" description="Helical" evidence="5">
    <location>
        <begin position="173"/>
        <end position="198"/>
    </location>
</feature>
<proteinExistence type="predicted"/>
<organism evidence="8 9">
    <name type="scientific">Clostridium acetobutylicum (strain ATCC 824 / DSM 792 / JCM 1419 / IAM 19013 / LMG 5710 / NBRC 13948 / NRRL B-527 / VKM B-1787 / 2291 / W)</name>
    <dbReference type="NCBI Taxonomy" id="272562"/>
    <lineage>
        <taxon>Bacteria</taxon>
        <taxon>Bacillati</taxon>
        <taxon>Bacillota</taxon>
        <taxon>Clostridia</taxon>
        <taxon>Eubacteriales</taxon>
        <taxon>Clostridiaceae</taxon>
        <taxon>Clostridium</taxon>
    </lineage>
</organism>
<feature type="transmembrane region" description="Helical" evidence="5">
    <location>
        <begin position="204"/>
        <end position="222"/>
    </location>
</feature>
<protein>
    <submittedName>
        <fullName evidence="8">Predicted metal-binding membrane protein</fullName>
    </submittedName>
</protein>
<evidence type="ECO:0000259" key="7">
    <source>
        <dbReference type="Pfam" id="PF13240"/>
    </source>
</evidence>
<accession>Q97K81</accession>
<keyword evidence="2 5" id="KW-0812">Transmembrane</keyword>
<dbReference type="AlphaFoldDB" id="Q97K81"/>
<dbReference type="GeneID" id="44997551"/>
<keyword evidence="3 5" id="KW-1133">Transmembrane helix</keyword>
<feature type="transmembrane region" description="Helical" evidence="5">
    <location>
        <begin position="234"/>
        <end position="256"/>
    </location>
</feature>
<dbReference type="EMBL" id="AE001437">
    <property type="protein sequence ID" value="AAK79014.1"/>
    <property type="molecule type" value="Genomic_DNA"/>
</dbReference>
<feature type="transmembrane region" description="Helical" evidence="5">
    <location>
        <begin position="75"/>
        <end position="92"/>
    </location>
</feature>
<dbReference type="InterPro" id="IPR026870">
    <property type="entry name" value="Zinc_ribbon_dom"/>
</dbReference>
<dbReference type="RefSeq" id="WP_010964356.1">
    <property type="nucleotide sequence ID" value="NC_003030.1"/>
</dbReference>
<dbReference type="OrthoDB" id="1938645at2"/>
<dbReference type="Pfam" id="PF04893">
    <property type="entry name" value="Yip1"/>
    <property type="match status" value="1"/>
</dbReference>
<evidence type="ECO:0000256" key="5">
    <source>
        <dbReference type="SAM" id="Phobius"/>
    </source>
</evidence>
<dbReference type="GO" id="GO:0016020">
    <property type="term" value="C:membrane"/>
    <property type="evidence" value="ECO:0007669"/>
    <property type="project" value="UniProtKB-SubCell"/>
</dbReference>
<evidence type="ECO:0000313" key="8">
    <source>
        <dbReference type="EMBL" id="AAK79014.1"/>
    </source>
</evidence>
<comment type="subcellular location">
    <subcellularLocation>
        <location evidence="1">Membrane</location>
        <topology evidence="1">Multi-pass membrane protein</topology>
    </subcellularLocation>
</comment>
<evidence type="ECO:0000313" key="9">
    <source>
        <dbReference type="Proteomes" id="UP000000814"/>
    </source>
</evidence>
<feature type="transmembrane region" description="Helical" evidence="5">
    <location>
        <begin position="104"/>
        <end position="125"/>
    </location>
</feature>
<dbReference type="Pfam" id="PF13240">
    <property type="entry name" value="Zn_Ribbon_1"/>
    <property type="match status" value="1"/>
</dbReference>
<evidence type="ECO:0000259" key="6">
    <source>
        <dbReference type="Pfam" id="PF04893"/>
    </source>
</evidence>
<evidence type="ECO:0000256" key="3">
    <source>
        <dbReference type="ARBA" id="ARBA00022989"/>
    </source>
</evidence>
<reference evidence="8 9" key="1">
    <citation type="journal article" date="2001" name="J. Bacteriol.">
        <title>Genome sequence and comparative analysis of the solvent-producing bacterium Clostridium acetobutylicum.</title>
        <authorList>
            <person name="Nolling J."/>
            <person name="Breton G."/>
            <person name="Omelchenko M.V."/>
            <person name="Makarova K.S."/>
            <person name="Zeng Q."/>
            <person name="Gibson R."/>
            <person name="Lee H.M."/>
            <person name="Dubois J."/>
            <person name="Qiu D."/>
            <person name="Hitti J."/>
            <person name="Wolf Y.I."/>
            <person name="Tatusov R.L."/>
            <person name="Sabathe F."/>
            <person name="Doucette-Stamm L."/>
            <person name="Soucaille P."/>
            <person name="Daly M.J."/>
            <person name="Bennett G.N."/>
            <person name="Koonin E.V."/>
            <person name="Smith D.R."/>
        </authorList>
    </citation>
    <scope>NUCLEOTIDE SEQUENCE [LARGE SCALE GENOMIC DNA]</scope>
    <source>
        <strain evidence="9">ATCC 824 / DSM 792 / JCM 1419 / LMG 5710 / VKM B-1787</strain>
    </source>
</reference>
<dbReference type="PIR" id="C97028">
    <property type="entry name" value="C97028"/>
</dbReference>
<dbReference type="KEGG" id="cac:CA_C1038"/>
<evidence type="ECO:0000256" key="1">
    <source>
        <dbReference type="ARBA" id="ARBA00004141"/>
    </source>
</evidence>
<dbReference type="Proteomes" id="UP000000814">
    <property type="component" value="Chromosome"/>
</dbReference>
<dbReference type="InterPro" id="IPR006977">
    <property type="entry name" value="Yip1_dom"/>
</dbReference>
<sequence>MKYCVNCGAQLNDDDLFCGACGAKQPESSKVGNAVGKIQNLNLDFKGVVKSLGNVFLKPVSASEEFVQRTSRNNSILATLILLLISAILGMWRIQQVLSGIEKLLTGVLGSSLIGNIIGSTSRYFDAKQDLHISYGMIFIENAFVFILAVAVIFGVLYLALNVVDKNKVNILTIYNIAVVYTVPFLYFKLISIIVSYISNSVGIFVELIGLIISIVTLVLIIRDIFKVDKDKAVIITVVVSIIVIFIAMFCLNSFVQANIKQIMQSQIDGAKLNI</sequence>
<evidence type="ECO:0000256" key="2">
    <source>
        <dbReference type="ARBA" id="ARBA00022692"/>
    </source>
</evidence>
<feature type="domain" description="Zinc-ribbon" evidence="7">
    <location>
        <begin position="3"/>
        <end position="24"/>
    </location>
</feature>
<gene>
    <name evidence="8" type="ordered locus">CA_C1038</name>
</gene>
<dbReference type="HOGENOM" id="CLU_1010826_0_0_9"/>
<dbReference type="PATRIC" id="fig|272562.8.peg.1246"/>
<feature type="domain" description="Yip1" evidence="6">
    <location>
        <begin position="55"/>
        <end position="249"/>
    </location>
</feature>
<dbReference type="eggNOG" id="ENOG5030GAC">
    <property type="taxonomic scope" value="Bacteria"/>
</dbReference>
<keyword evidence="9" id="KW-1185">Reference proteome</keyword>
<feature type="transmembrane region" description="Helical" evidence="5">
    <location>
        <begin position="137"/>
        <end position="161"/>
    </location>
</feature>
<evidence type="ECO:0000256" key="4">
    <source>
        <dbReference type="ARBA" id="ARBA00023136"/>
    </source>
</evidence>
<keyword evidence="4 5" id="KW-0472">Membrane</keyword>
<name>Q97K81_CLOAB</name>